<comment type="function">
    <text evidence="1 6">Required for the transposition of the insertion element.</text>
</comment>
<evidence type="ECO:0000256" key="3">
    <source>
        <dbReference type="ARBA" id="ARBA00022578"/>
    </source>
</evidence>
<evidence type="ECO:0000256" key="6">
    <source>
        <dbReference type="RuleBase" id="RU365089"/>
    </source>
</evidence>
<dbReference type="Pfam" id="PF00872">
    <property type="entry name" value="Transposase_mut"/>
    <property type="match status" value="1"/>
</dbReference>
<keyword evidence="4 6" id="KW-0238">DNA-binding</keyword>
<sequence>MANPKPNEVVRRSQIKVPRDREGSFEPALVPKRHNIIDGLENIIISFYAKGMSVSDIEEQIRDMYDFEVSTSTISRITNAVASEVVAWQNRPLDELYLIVWMDGIVFKVRENSKVINKTIYLAVGLNREGKKEVLGMWLGKNESSSFWMSVLTDLKARGVEDILITATDNLNGFTQTIRSVFPESQTQICVVHQIRNACKYVVWKDRKAFSADMKHIYTAPTKEAAKAALEDFATKWESKYLYAIQSWRNNWDELTVFFDFPIEIRKIIYTTNLIENLNGKIRKYTKNKMSFPTDDAVLKSVYLALKEATKKWTMPIHNWGLVLNQFMLIFEKRLRL</sequence>
<protein>
    <recommendedName>
        <fullName evidence="6">Mutator family transposase</fullName>
    </recommendedName>
</protein>
<dbReference type="PANTHER" id="PTHR33217:SF5">
    <property type="entry name" value="MUTATOR FAMILY TRANSPOSASE"/>
    <property type="match status" value="1"/>
</dbReference>
<name>A0A1U7PUV5_9FLAO</name>
<organism evidence="7 8">
    <name type="scientific">Epilithonimonas bovis DSM 19482</name>
    <dbReference type="NCBI Taxonomy" id="1121284"/>
    <lineage>
        <taxon>Bacteria</taxon>
        <taxon>Pseudomonadati</taxon>
        <taxon>Bacteroidota</taxon>
        <taxon>Flavobacteriia</taxon>
        <taxon>Flavobacteriales</taxon>
        <taxon>Weeksellaceae</taxon>
        <taxon>Chryseobacterium group</taxon>
        <taxon>Epilithonimonas</taxon>
    </lineage>
</organism>
<dbReference type="GO" id="GO:0004803">
    <property type="term" value="F:transposase activity"/>
    <property type="evidence" value="ECO:0007669"/>
    <property type="project" value="UniProtKB-UniRule"/>
</dbReference>
<keyword evidence="8" id="KW-1185">Reference proteome</keyword>
<evidence type="ECO:0000256" key="5">
    <source>
        <dbReference type="ARBA" id="ARBA00023172"/>
    </source>
</evidence>
<reference evidence="8" key="1">
    <citation type="submission" date="2016-10" db="EMBL/GenBank/DDBJ databases">
        <authorList>
            <person name="Varghese N."/>
            <person name="Submissions S."/>
        </authorList>
    </citation>
    <scope>NUCLEOTIDE SEQUENCE [LARGE SCALE GENOMIC DNA]</scope>
    <source>
        <strain evidence="8">DSM 19482</strain>
    </source>
</reference>
<dbReference type="PANTHER" id="PTHR33217">
    <property type="entry name" value="TRANSPOSASE FOR INSERTION SEQUENCE ELEMENT IS1081"/>
    <property type="match status" value="1"/>
</dbReference>
<evidence type="ECO:0000256" key="2">
    <source>
        <dbReference type="ARBA" id="ARBA00010961"/>
    </source>
</evidence>
<dbReference type="EMBL" id="FTPU01000002">
    <property type="protein sequence ID" value="SIT95548.1"/>
    <property type="molecule type" value="Genomic_DNA"/>
</dbReference>
<dbReference type="Proteomes" id="UP000187261">
    <property type="component" value="Unassembled WGS sequence"/>
</dbReference>
<gene>
    <name evidence="7" type="ORF">SAMN05660493_00195</name>
</gene>
<dbReference type="GO" id="GO:0003677">
    <property type="term" value="F:DNA binding"/>
    <property type="evidence" value="ECO:0007669"/>
    <property type="project" value="UniProtKB-UniRule"/>
</dbReference>
<evidence type="ECO:0000256" key="4">
    <source>
        <dbReference type="ARBA" id="ARBA00023125"/>
    </source>
</evidence>
<dbReference type="STRING" id="1121284.SAMN05660493_00195"/>
<dbReference type="GO" id="GO:0006313">
    <property type="term" value="P:DNA transposition"/>
    <property type="evidence" value="ECO:0007669"/>
    <property type="project" value="UniProtKB-UniRule"/>
</dbReference>
<dbReference type="InterPro" id="IPR001207">
    <property type="entry name" value="Transposase_mutator"/>
</dbReference>
<evidence type="ECO:0000313" key="8">
    <source>
        <dbReference type="Proteomes" id="UP000187261"/>
    </source>
</evidence>
<keyword evidence="3 6" id="KW-0815">Transposition</keyword>
<evidence type="ECO:0000256" key="1">
    <source>
        <dbReference type="ARBA" id="ARBA00002190"/>
    </source>
</evidence>
<keyword evidence="5 6" id="KW-0233">DNA recombination</keyword>
<dbReference type="NCBIfam" id="NF033543">
    <property type="entry name" value="transpos_IS256"/>
    <property type="match status" value="1"/>
</dbReference>
<accession>A0A1U7PUV5</accession>
<proteinExistence type="inferred from homology"/>
<dbReference type="PROSITE" id="PS01007">
    <property type="entry name" value="TRANSPOSASE_MUTATOR"/>
    <property type="match status" value="1"/>
</dbReference>
<evidence type="ECO:0000313" key="7">
    <source>
        <dbReference type="EMBL" id="SIT95548.1"/>
    </source>
</evidence>
<comment type="similarity">
    <text evidence="2 6">Belongs to the transposase mutator family.</text>
</comment>
<dbReference type="AlphaFoldDB" id="A0A1U7PUV5"/>
<keyword evidence="6" id="KW-0814">Transposable element</keyword>